<keyword evidence="2" id="KW-0732">Signal</keyword>
<feature type="region of interest" description="Disordered" evidence="1">
    <location>
        <begin position="16"/>
        <end position="56"/>
    </location>
</feature>
<comment type="caution">
    <text evidence="4">The sequence shown here is derived from an EMBL/GenBank/DDBJ whole genome shotgun (WGS) entry which is preliminary data.</text>
</comment>
<evidence type="ECO:0000313" key="5">
    <source>
        <dbReference type="Proteomes" id="UP001162802"/>
    </source>
</evidence>
<evidence type="ECO:0000259" key="3">
    <source>
        <dbReference type="Pfam" id="PF13372"/>
    </source>
</evidence>
<proteinExistence type="predicted"/>
<dbReference type="EMBL" id="JALHAT010000012">
    <property type="protein sequence ID" value="MCJ1960907.1"/>
    <property type="molecule type" value="Genomic_DNA"/>
</dbReference>
<dbReference type="Gene3D" id="2.40.160.100">
    <property type="match status" value="1"/>
</dbReference>
<protein>
    <submittedName>
        <fullName evidence="4">Alginate export family protein</fullName>
    </submittedName>
</protein>
<evidence type="ECO:0000313" key="4">
    <source>
        <dbReference type="EMBL" id="MCJ1960907.1"/>
    </source>
</evidence>
<evidence type="ECO:0000256" key="1">
    <source>
        <dbReference type="SAM" id="MobiDB-lite"/>
    </source>
</evidence>
<sequence>MIAFMAPLVLASGAAPAAPAPQEQAQEQDTRQPVPIPAPLPIPQDKASADTTQLPQGARAPIVTWDGRVLQEPDPAFHPINHEENYASFAEVRDANLWTKLKYIPIAPDVYGTLGGELRLRGELRPGERFGAGPQDDDGNFQIRARLWGDVHIGRQDSASLRAFVDIEHATTTGLESVEAIIDEGRADFNQAFLEARVPIGSGEIKARVGRQEVGLGGYTVFDMREGANTRRSLDLVRVIGKAGRIDGGFMIGHPVTERKGTFDDATNTDYDLWGLNAGYGFGEGAHSGRVEAIFVATDAMRGFDSVNPAARDERRTLSLRLAGIDGPWNYSLEGIRQWGTNGPRDIDAYYLTAQGSYSFKAAWKPQLGLRFDLGSGDKDPNDGKLGTYGPLFPRPLTYNGDLGPHNLTILQPSLGLAPAKGLSLNLSMAGLWRTSVHDAVYSLGGAVIRSGDSSDARYFATRYSVSGRYALNPFTTIGFYTNYSDLADAFKPGRDLFYGATYVTFRF</sequence>
<feature type="chain" id="PRO_5046623897" evidence="2">
    <location>
        <begin position="18"/>
        <end position="508"/>
    </location>
</feature>
<dbReference type="Proteomes" id="UP001162802">
    <property type="component" value="Unassembled WGS sequence"/>
</dbReference>
<keyword evidence="5" id="KW-1185">Reference proteome</keyword>
<dbReference type="InterPro" id="IPR025388">
    <property type="entry name" value="Alginate_export_dom"/>
</dbReference>
<dbReference type="InterPro" id="IPR053728">
    <property type="entry name" value="Alginate_Permeability_Chnl"/>
</dbReference>
<evidence type="ECO:0000256" key="2">
    <source>
        <dbReference type="SAM" id="SignalP"/>
    </source>
</evidence>
<reference evidence="4" key="1">
    <citation type="submission" date="2022-03" db="EMBL/GenBank/DDBJ databases">
        <title>Identification of a novel bacterium isolated from mangrove sediments.</title>
        <authorList>
            <person name="Pan X."/>
        </authorList>
    </citation>
    <scope>NUCLEOTIDE SEQUENCE</scope>
    <source>
        <strain evidence="4">B2637</strain>
    </source>
</reference>
<feature type="domain" description="Alginate export" evidence="3">
    <location>
        <begin position="113"/>
        <end position="476"/>
    </location>
</feature>
<feature type="compositionally biased region" description="Low complexity" evidence="1">
    <location>
        <begin position="16"/>
        <end position="27"/>
    </location>
</feature>
<accession>A0ABT0ACJ5</accession>
<name>A0ABT0ACJ5_9SPHN</name>
<gene>
    <name evidence="4" type="ORF">MTR65_09470</name>
</gene>
<organism evidence="4 5">
    <name type="scientific">Novosphingobium mangrovi</name>
    <name type="common">ex Hu et al. 2023</name>
    <dbReference type="NCBI Taxonomy" id="2930094"/>
    <lineage>
        <taxon>Bacteria</taxon>
        <taxon>Pseudomonadati</taxon>
        <taxon>Pseudomonadota</taxon>
        <taxon>Alphaproteobacteria</taxon>
        <taxon>Sphingomonadales</taxon>
        <taxon>Sphingomonadaceae</taxon>
        <taxon>Novosphingobium</taxon>
    </lineage>
</organism>
<feature type="signal peptide" evidence="2">
    <location>
        <begin position="1"/>
        <end position="17"/>
    </location>
</feature>
<dbReference type="RefSeq" id="WP_243799468.1">
    <property type="nucleotide sequence ID" value="NZ_JALHAT010000012.1"/>
</dbReference>
<dbReference type="Pfam" id="PF13372">
    <property type="entry name" value="Alginate_exp"/>
    <property type="match status" value="1"/>
</dbReference>